<dbReference type="STRING" id="36842.SAMN02194393_05515"/>
<sequence>MKWWINQKLYVKIFICIVIGIILGFALGPNVTVIKPIGDVFIRLLKMLIVPLTFFTLISGINKMDDLKSLRSVGGKTILYYCLTSLFAGTVGVIVALILKPGKEVIGLLDQGAEVTVAEYNFIDNMVQWIPTNPIEAMANANMLQVIVFSIIVGIALLKLGDKTKLIVSFIDKGADVMIEITDFVMKLAPYGILALIANMVGTLGSKMLAEVGRFILTDIVGIICVLVFVYPLILKFVGKVNPLRFYRNISPAMLVAASTTSSAATLPISMQVAGKNNGVPEKIYGFTLPLGATVNMDGMAVAIGCISVFSANLYGVPITGGLIFQFMFLGLVLSIGAAGVKGAGIVMSTVLLQTLNMPLTLVPILAAIWPIIDIGHTTTNVTGDLTGTTIIASNTNSIDMDVFNSTSSQNS</sequence>
<organism evidence="9 10">
    <name type="scientific">Maledivibacter halophilus</name>
    <dbReference type="NCBI Taxonomy" id="36842"/>
    <lineage>
        <taxon>Bacteria</taxon>
        <taxon>Bacillati</taxon>
        <taxon>Bacillota</taxon>
        <taxon>Clostridia</taxon>
        <taxon>Peptostreptococcales</taxon>
        <taxon>Caminicellaceae</taxon>
        <taxon>Maledivibacter</taxon>
    </lineage>
</organism>
<feature type="transmembrane region" description="Helical" evidence="8">
    <location>
        <begin position="188"/>
        <end position="209"/>
    </location>
</feature>
<dbReference type="EMBL" id="FUZT01000030">
    <property type="protein sequence ID" value="SKC92612.1"/>
    <property type="molecule type" value="Genomic_DNA"/>
</dbReference>
<dbReference type="InterPro" id="IPR018107">
    <property type="entry name" value="Na-dicarboxylate_symporter_CS"/>
</dbReference>
<dbReference type="SUPFAM" id="SSF118215">
    <property type="entry name" value="Proton glutamate symport protein"/>
    <property type="match status" value="1"/>
</dbReference>
<keyword evidence="3" id="KW-1003">Cell membrane</keyword>
<keyword evidence="7 8" id="KW-0472">Membrane</keyword>
<feature type="transmembrane region" description="Helical" evidence="8">
    <location>
        <begin position="9"/>
        <end position="28"/>
    </location>
</feature>
<keyword evidence="2" id="KW-0813">Transport</keyword>
<keyword evidence="5" id="KW-0769">Symport</keyword>
<dbReference type="InterPro" id="IPR036458">
    <property type="entry name" value="Na:dicarbo_symporter_sf"/>
</dbReference>
<evidence type="ECO:0000256" key="2">
    <source>
        <dbReference type="ARBA" id="ARBA00022448"/>
    </source>
</evidence>
<evidence type="ECO:0000256" key="8">
    <source>
        <dbReference type="SAM" id="Phobius"/>
    </source>
</evidence>
<dbReference type="PROSITE" id="PS00713">
    <property type="entry name" value="NA_DICARBOXYL_SYMP_1"/>
    <property type="match status" value="1"/>
</dbReference>
<comment type="subcellular location">
    <subcellularLocation>
        <location evidence="1">Cell membrane</location>
        <topology evidence="1">Multi-pass membrane protein</topology>
    </subcellularLocation>
</comment>
<dbReference type="RefSeq" id="WP_079496062.1">
    <property type="nucleotide sequence ID" value="NZ_FUZT01000030.1"/>
</dbReference>
<dbReference type="Proteomes" id="UP000190285">
    <property type="component" value="Unassembled WGS sequence"/>
</dbReference>
<reference evidence="10" key="1">
    <citation type="submission" date="2017-02" db="EMBL/GenBank/DDBJ databases">
        <authorList>
            <person name="Varghese N."/>
            <person name="Submissions S."/>
        </authorList>
    </citation>
    <scope>NUCLEOTIDE SEQUENCE [LARGE SCALE GENOMIC DNA]</scope>
    <source>
        <strain evidence="10">M1</strain>
    </source>
</reference>
<keyword evidence="4 8" id="KW-0812">Transmembrane</keyword>
<name>A0A1T5MWN4_9FIRM</name>
<evidence type="ECO:0000256" key="3">
    <source>
        <dbReference type="ARBA" id="ARBA00022475"/>
    </source>
</evidence>
<dbReference type="Gene3D" id="1.10.3860.10">
    <property type="entry name" value="Sodium:dicarboxylate symporter"/>
    <property type="match status" value="1"/>
</dbReference>
<evidence type="ECO:0000313" key="10">
    <source>
        <dbReference type="Proteomes" id="UP000190285"/>
    </source>
</evidence>
<dbReference type="AlphaFoldDB" id="A0A1T5MWN4"/>
<dbReference type="InterPro" id="IPR001991">
    <property type="entry name" value="Na-dicarboxylate_symporter"/>
</dbReference>
<dbReference type="PANTHER" id="PTHR42865:SF7">
    <property type="entry name" value="PROTON_GLUTAMATE-ASPARTATE SYMPORTER"/>
    <property type="match status" value="1"/>
</dbReference>
<keyword evidence="6 8" id="KW-1133">Transmembrane helix</keyword>
<feature type="transmembrane region" description="Helical" evidence="8">
    <location>
        <begin position="40"/>
        <end position="58"/>
    </location>
</feature>
<evidence type="ECO:0000256" key="1">
    <source>
        <dbReference type="ARBA" id="ARBA00004651"/>
    </source>
</evidence>
<keyword evidence="10" id="KW-1185">Reference proteome</keyword>
<feature type="transmembrane region" description="Helical" evidence="8">
    <location>
        <begin position="215"/>
        <end position="238"/>
    </location>
</feature>
<evidence type="ECO:0000256" key="7">
    <source>
        <dbReference type="ARBA" id="ARBA00023136"/>
    </source>
</evidence>
<dbReference type="GO" id="GO:0005886">
    <property type="term" value="C:plasma membrane"/>
    <property type="evidence" value="ECO:0007669"/>
    <property type="project" value="UniProtKB-SubCell"/>
</dbReference>
<accession>A0A1T5MWN4</accession>
<feature type="transmembrane region" description="Helical" evidence="8">
    <location>
        <begin position="351"/>
        <end position="373"/>
    </location>
</feature>
<feature type="transmembrane region" description="Helical" evidence="8">
    <location>
        <begin position="323"/>
        <end position="344"/>
    </location>
</feature>
<dbReference type="PRINTS" id="PR00173">
    <property type="entry name" value="EDTRNSPORT"/>
</dbReference>
<proteinExistence type="predicted"/>
<protein>
    <submittedName>
        <fullName evidence="9">Na+/H+-dicarboxylate symporter</fullName>
    </submittedName>
</protein>
<evidence type="ECO:0000256" key="4">
    <source>
        <dbReference type="ARBA" id="ARBA00022692"/>
    </source>
</evidence>
<dbReference type="GO" id="GO:0006835">
    <property type="term" value="P:dicarboxylic acid transport"/>
    <property type="evidence" value="ECO:0007669"/>
    <property type="project" value="TreeGrafter"/>
</dbReference>
<dbReference type="GO" id="GO:0015293">
    <property type="term" value="F:symporter activity"/>
    <property type="evidence" value="ECO:0007669"/>
    <property type="project" value="UniProtKB-KW"/>
</dbReference>
<evidence type="ECO:0000256" key="5">
    <source>
        <dbReference type="ARBA" id="ARBA00022847"/>
    </source>
</evidence>
<gene>
    <name evidence="9" type="ORF">SAMN02194393_05515</name>
</gene>
<feature type="transmembrane region" description="Helical" evidence="8">
    <location>
        <begin position="78"/>
        <end position="99"/>
    </location>
</feature>
<dbReference type="Pfam" id="PF00375">
    <property type="entry name" value="SDF"/>
    <property type="match status" value="1"/>
</dbReference>
<evidence type="ECO:0000313" key="9">
    <source>
        <dbReference type="EMBL" id="SKC92612.1"/>
    </source>
</evidence>
<feature type="transmembrane region" description="Helical" evidence="8">
    <location>
        <begin position="143"/>
        <end position="161"/>
    </location>
</feature>
<dbReference type="PANTHER" id="PTHR42865">
    <property type="entry name" value="PROTON/GLUTAMATE-ASPARTATE SYMPORTER"/>
    <property type="match status" value="1"/>
</dbReference>
<evidence type="ECO:0000256" key="6">
    <source>
        <dbReference type="ARBA" id="ARBA00022989"/>
    </source>
</evidence>
<dbReference type="OrthoDB" id="9768885at2"/>